<proteinExistence type="predicted"/>
<feature type="region of interest" description="Disordered" evidence="2">
    <location>
        <begin position="559"/>
        <end position="578"/>
    </location>
</feature>
<feature type="region of interest" description="Disordered" evidence="2">
    <location>
        <begin position="596"/>
        <end position="617"/>
    </location>
</feature>
<evidence type="ECO:0000313" key="3">
    <source>
        <dbReference type="EMBL" id="EKX49451.1"/>
    </source>
</evidence>
<feature type="coiled-coil region" evidence="1">
    <location>
        <begin position="86"/>
        <end position="179"/>
    </location>
</feature>
<feature type="coiled-coil region" evidence="1">
    <location>
        <begin position="222"/>
        <end position="289"/>
    </location>
</feature>
<keyword evidence="1" id="KW-0175">Coiled coil</keyword>
<reference evidence="3 5" key="1">
    <citation type="journal article" date="2012" name="Nature">
        <title>Algal genomes reveal evolutionary mosaicism and the fate of nucleomorphs.</title>
        <authorList>
            <consortium name="DOE Joint Genome Institute"/>
            <person name="Curtis B.A."/>
            <person name="Tanifuji G."/>
            <person name="Burki F."/>
            <person name="Gruber A."/>
            <person name="Irimia M."/>
            <person name="Maruyama S."/>
            <person name="Arias M.C."/>
            <person name="Ball S.G."/>
            <person name="Gile G.H."/>
            <person name="Hirakawa Y."/>
            <person name="Hopkins J.F."/>
            <person name="Kuo A."/>
            <person name="Rensing S.A."/>
            <person name="Schmutz J."/>
            <person name="Symeonidi A."/>
            <person name="Elias M."/>
            <person name="Eveleigh R.J."/>
            <person name="Herman E.K."/>
            <person name="Klute M.J."/>
            <person name="Nakayama T."/>
            <person name="Obornik M."/>
            <person name="Reyes-Prieto A."/>
            <person name="Armbrust E.V."/>
            <person name="Aves S.J."/>
            <person name="Beiko R.G."/>
            <person name="Coutinho P."/>
            <person name="Dacks J.B."/>
            <person name="Durnford D.G."/>
            <person name="Fast N.M."/>
            <person name="Green B.R."/>
            <person name="Grisdale C.J."/>
            <person name="Hempel F."/>
            <person name="Henrissat B."/>
            <person name="Hoppner M.P."/>
            <person name="Ishida K."/>
            <person name="Kim E."/>
            <person name="Koreny L."/>
            <person name="Kroth P.G."/>
            <person name="Liu Y."/>
            <person name="Malik S.B."/>
            <person name="Maier U.G."/>
            <person name="McRose D."/>
            <person name="Mock T."/>
            <person name="Neilson J.A."/>
            <person name="Onodera N.T."/>
            <person name="Poole A.M."/>
            <person name="Pritham E.J."/>
            <person name="Richards T.A."/>
            <person name="Rocap G."/>
            <person name="Roy S.W."/>
            <person name="Sarai C."/>
            <person name="Schaack S."/>
            <person name="Shirato S."/>
            <person name="Slamovits C.H."/>
            <person name="Spencer D.F."/>
            <person name="Suzuki S."/>
            <person name="Worden A.Z."/>
            <person name="Zauner S."/>
            <person name="Barry K."/>
            <person name="Bell C."/>
            <person name="Bharti A.K."/>
            <person name="Crow J.A."/>
            <person name="Grimwood J."/>
            <person name="Kramer R."/>
            <person name="Lindquist E."/>
            <person name="Lucas S."/>
            <person name="Salamov A."/>
            <person name="McFadden G.I."/>
            <person name="Lane C.E."/>
            <person name="Keeling P.J."/>
            <person name="Gray M.W."/>
            <person name="Grigoriev I.V."/>
            <person name="Archibald J.M."/>
        </authorList>
    </citation>
    <scope>NUCLEOTIDE SEQUENCE</scope>
    <source>
        <strain evidence="3 5">CCMP2712</strain>
    </source>
</reference>
<gene>
    <name evidence="3" type="ORF">GUITHDRAFT_136114</name>
</gene>
<feature type="coiled-coil region" evidence="1">
    <location>
        <begin position="322"/>
        <end position="440"/>
    </location>
</feature>
<sequence length="756" mass="84512">MERSRPDISFHDGSLSSNSPKEPQHGDHEALYQALSDKIREQAREILELREQVASADISRGSNALNKSSKNSSMSCDVLKQMITISKEYKQVNRKLESSLNEKKNLRKTLEAREKELMAAERQVSVLQKALQESKAAGTSEPSQQGSNREALATLAKALKSLQNKFSVKEKEYDELFAKYNDVKNAADEEAAYNKSLKNALNIKAHELGLQGDSQGGVLEEVMKQKDTIRGLQKEKELLTQKLEEQARNQELSDIQSQSEEYLKLRQAIARLENEKTALLDHIDFIDNDNVMLESFYVTAEAIVNTLSNQMSRITRLTKAEKNKLREQCKYLETELSKVLQMLSHKDDLYAESKAVQEELLDALRDVKARAAQTENEVDRLRLVEETHQRCSQEMRKLIQDYEGDKRNLVEAVSNLNLELSSAKAEVEALKSAVDNSRNMEAEELSSMDRPSFASSVPFHRQAQLPLPEDFDRPLSTSYENTSMSSTTHSPAISSSHRANDSHHHEMYRLGHAGSAKRDPSDSLQVSSRDVMGMETTSMNYSTQSSSHLKYDVLHPQAGRQAHGSHGRVDTSSSLHHSHFDAAGDQTLLYSRADTSARRGQDINVETRSAGSLDDLNETPRYAAEALRNSLQDWNSMASANSPPPLKHQPSKPFLPSPPPQLTPKRPIHTMKNQRWTAGVNDRSGSIGGQAFLHADSLAASSEQTVLFGLDPNASRMSSYRPPMRLAQSEAIRSFDPLTPGVDVGSSSSITHKYLR</sequence>
<feature type="region of interest" description="Disordered" evidence="2">
    <location>
        <begin position="635"/>
        <end position="661"/>
    </location>
</feature>
<feature type="region of interest" description="Disordered" evidence="2">
    <location>
        <begin position="1"/>
        <end position="29"/>
    </location>
</feature>
<protein>
    <submittedName>
        <fullName evidence="3 4">Uncharacterized protein</fullName>
    </submittedName>
</protein>
<accession>L1JLN0</accession>
<dbReference type="EMBL" id="JH992982">
    <property type="protein sequence ID" value="EKX49451.1"/>
    <property type="molecule type" value="Genomic_DNA"/>
</dbReference>
<evidence type="ECO:0000256" key="1">
    <source>
        <dbReference type="SAM" id="Coils"/>
    </source>
</evidence>
<evidence type="ECO:0000256" key="2">
    <source>
        <dbReference type="SAM" id="MobiDB-lite"/>
    </source>
</evidence>
<feature type="compositionally biased region" description="Pro residues" evidence="2">
    <location>
        <begin position="642"/>
        <end position="661"/>
    </location>
</feature>
<dbReference type="EnsemblProtists" id="EKX49451">
    <property type="protein sequence ID" value="EKX49451"/>
    <property type="gene ID" value="GUITHDRAFT_136114"/>
</dbReference>
<dbReference type="PaxDb" id="55529-EKX49451"/>
<reference evidence="4" key="3">
    <citation type="submission" date="2016-03" db="UniProtKB">
        <authorList>
            <consortium name="EnsemblProtists"/>
        </authorList>
    </citation>
    <scope>IDENTIFICATION</scope>
</reference>
<dbReference type="Proteomes" id="UP000011087">
    <property type="component" value="Unassembled WGS sequence"/>
</dbReference>
<evidence type="ECO:0000313" key="4">
    <source>
        <dbReference type="EnsemblProtists" id="EKX49451"/>
    </source>
</evidence>
<keyword evidence="5" id="KW-1185">Reference proteome</keyword>
<dbReference type="RefSeq" id="XP_005836431.1">
    <property type="nucleotide sequence ID" value="XM_005836374.1"/>
</dbReference>
<feature type="compositionally biased region" description="Basic and acidic residues" evidence="2">
    <location>
        <begin position="1"/>
        <end position="10"/>
    </location>
</feature>
<reference evidence="5" key="2">
    <citation type="submission" date="2012-11" db="EMBL/GenBank/DDBJ databases">
        <authorList>
            <person name="Kuo A."/>
            <person name="Curtis B.A."/>
            <person name="Tanifuji G."/>
            <person name="Burki F."/>
            <person name="Gruber A."/>
            <person name="Irimia M."/>
            <person name="Maruyama S."/>
            <person name="Arias M.C."/>
            <person name="Ball S.G."/>
            <person name="Gile G.H."/>
            <person name="Hirakawa Y."/>
            <person name="Hopkins J.F."/>
            <person name="Rensing S.A."/>
            <person name="Schmutz J."/>
            <person name="Symeonidi A."/>
            <person name="Elias M."/>
            <person name="Eveleigh R.J."/>
            <person name="Herman E.K."/>
            <person name="Klute M.J."/>
            <person name="Nakayama T."/>
            <person name="Obornik M."/>
            <person name="Reyes-Prieto A."/>
            <person name="Armbrust E.V."/>
            <person name="Aves S.J."/>
            <person name="Beiko R.G."/>
            <person name="Coutinho P."/>
            <person name="Dacks J.B."/>
            <person name="Durnford D.G."/>
            <person name="Fast N.M."/>
            <person name="Green B.R."/>
            <person name="Grisdale C."/>
            <person name="Hempe F."/>
            <person name="Henrissat B."/>
            <person name="Hoppner M.P."/>
            <person name="Ishida K.-I."/>
            <person name="Kim E."/>
            <person name="Koreny L."/>
            <person name="Kroth P.G."/>
            <person name="Liu Y."/>
            <person name="Malik S.-B."/>
            <person name="Maier U.G."/>
            <person name="McRose D."/>
            <person name="Mock T."/>
            <person name="Neilson J.A."/>
            <person name="Onodera N.T."/>
            <person name="Poole A.M."/>
            <person name="Pritham E.J."/>
            <person name="Richards T.A."/>
            <person name="Rocap G."/>
            <person name="Roy S.W."/>
            <person name="Sarai C."/>
            <person name="Schaack S."/>
            <person name="Shirato S."/>
            <person name="Slamovits C.H."/>
            <person name="Spencer D.F."/>
            <person name="Suzuki S."/>
            <person name="Worden A.Z."/>
            <person name="Zauner S."/>
            <person name="Barry K."/>
            <person name="Bell C."/>
            <person name="Bharti A.K."/>
            <person name="Crow J.A."/>
            <person name="Grimwood J."/>
            <person name="Kramer R."/>
            <person name="Lindquist E."/>
            <person name="Lucas S."/>
            <person name="Salamov A."/>
            <person name="McFadden G.I."/>
            <person name="Lane C.E."/>
            <person name="Keeling P.J."/>
            <person name="Gray M.W."/>
            <person name="Grigoriev I.V."/>
            <person name="Archibald J.M."/>
        </authorList>
    </citation>
    <scope>NUCLEOTIDE SEQUENCE</scope>
    <source>
        <strain evidence="5">CCMP2712</strain>
    </source>
</reference>
<organism evidence="3">
    <name type="scientific">Guillardia theta (strain CCMP2712)</name>
    <name type="common">Cryptophyte</name>
    <dbReference type="NCBI Taxonomy" id="905079"/>
    <lineage>
        <taxon>Eukaryota</taxon>
        <taxon>Cryptophyceae</taxon>
        <taxon>Pyrenomonadales</taxon>
        <taxon>Geminigeraceae</taxon>
        <taxon>Guillardia</taxon>
    </lineage>
</organism>
<feature type="compositionally biased region" description="Low complexity" evidence="2">
    <location>
        <begin position="483"/>
        <end position="497"/>
    </location>
</feature>
<dbReference type="GeneID" id="17305913"/>
<dbReference type="KEGG" id="gtt:GUITHDRAFT_136114"/>
<dbReference type="AlphaFoldDB" id="L1JLN0"/>
<feature type="region of interest" description="Disordered" evidence="2">
    <location>
        <begin position="465"/>
        <end position="502"/>
    </location>
</feature>
<dbReference type="HOGENOM" id="CLU_368622_0_0_1"/>
<name>L1JLN0_GUITC</name>
<evidence type="ECO:0000313" key="5">
    <source>
        <dbReference type="Proteomes" id="UP000011087"/>
    </source>
</evidence>